<evidence type="ECO:0000259" key="1">
    <source>
        <dbReference type="Pfam" id="PF14417"/>
    </source>
</evidence>
<dbReference type="RefSeq" id="WP_184330675.1">
    <property type="nucleotide sequence ID" value="NZ_JACHHZ010000002.1"/>
</dbReference>
<dbReference type="Proteomes" id="UP000588068">
    <property type="component" value="Unassembled WGS sequence"/>
</dbReference>
<dbReference type="Pfam" id="PF14417">
    <property type="entry name" value="MEDS"/>
    <property type="match status" value="1"/>
</dbReference>
<organism evidence="2 3">
    <name type="scientific">Povalibacter uvarum</name>
    <dbReference type="NCBI Taxonomy" id="732238"/>
    <lineage>
        <taxon>Bacteria</taxon>
        <taxon>Pseudomonadati</taxon>
        <taxon>Pseudomonadota</taxon>
        <taxon>Gammaproteobacteria</taxon>
        <taxon>Steroidobacterales</taxon>
        <taxon>Steroidobacteraceae</taxon>
        <taxon>Povalibacter</taxon>
    </lineage>
</organism>
<feature type="domain" description="MEDS" evidence="1">
    <location>
        <begin position="7"/>
        <end position="157"/>
    </location>
</feature>
<gene>
    <name evidence="2" type="ORF">HNQ60_001729</name>
</gene>
<accession>A0A841HI45</accession>
<dbReference type="AlphaFoldDB" id="A0A841HI45"/>
<protein>
    <recommendedName>
        <fullName evidence="1">MEDS domain-containing protein</fullName>
    </recommendedName>
</protein>
<comment type="caution">
    <text evidence="2">The sequence shown here is derived from an EMBL/GenBank/DDBJ whole genome shotgun (WGS) entry which is preliminary data.</text>
</comment>
<evidence type="ECO:0000313" key="2">
    <source>
        <dbReference type="EMBL" id="MBB6092851.1"/>
    </source>
</evidence>
<reference evidence="2 3" key="1">
    <citation type="submission" date="2020-08" db="EMBL/GenBank/DDBJ databases">
        <title>Genomic Encyclopedia of Type Strains, Phase IV (KMG-IV): sequencing the most valuable type-strain genomes for metagenomic binning, comparative biology and taxonomic classification.</title>
        <authorList>
            <person name="Goeker M."/>
        </authorList>
    </citation>
    <scope>NUCLEOTIDE SEQUENCE [LARGE SCALE GENOMIC DNA]</scope>
    <source>
        <strain evidence="2 3">DSM 26723</strain>
    </source>
</reference>
<name>A0A841HI45_9GAMM</name>
<keyword evidence="3" id="KW-1185">Reference proteome</keyword>
<evidence type="ECO:0000313" key="3">
    <source>
        <dbReference type="Proteomes" id="UP000588068"/>
    </source>
</evidence>
<sequence>MGRFTGHDVQFFTSDADQVRAVAHFVQEGVAASHTCIVVSTPERRKQITEELRSRGIDVTSLIARYQYIELDARTLLSSFLIDDRCDREHFHRMLDTLMRQASSRGAPVRAYGEMVSLLIEDGLPETAIELEELWNELTRQQELMLFCGYSASAAAAPVCSSRVRERICALHSHA</sequence>
<dbReference type="InterPro" id="IPR025847">
    <property type="entry name" value="MEDS_domain"/>
</dbReference>
<proteinExistence type="predicted"/>
<dbReference type="EMBL" id="JACHHZ010000002">
    <property type="protein sequence ID" value="MBB6092851.1"/>
    <property type="molecule type" value="Genomic_DNA"/>
</dbReference>